<feature type="region of interest" description="Disordered" evidence="1">
    <location>
        <begin position="334"/>
        <end position="356"/>
    </location>
</feature>
<accession>A0AAD7JJD0</accession>
<dbReference type="EMBL" id="JARKIB010000024">
    <property type="protein sequence ID" value="KAJ7766094.1"/>
    <property type="molecule type" value="Genomic_DNA"/>
</dbReference>
<sequence length="356" mass="39638">MSSRHSTPVDSDDDMLAAMAQETPTILRAKRGYAAIGAADSTGSNDDDDVAGRSLPVAIALPNQNLVATVRHYGERKRLRTEQLTELEVAARDPPQLRELKLMANMFAFGNQLEQIVVSKPGFELSADLKLNIQKYAPAILYSDRLNTYKGEVPTSMLLEVIKKLRFGLAAGLENIPADWAKVEQCAEYSLTQTRSKTKKCVRASLNPTKDKNTTVVTYGEEAGHQNIFELTTAIVKGTQCSVNIRLCSRVAIMRQVYLKHPNGNFWDQVDKKLEKIRTTANGDQKQIVRAFRHALECDQAKHGKKSYKDSDIEENVDEFQQKVDDIMDIGAMDAATSTQDQPDAAMNTVFPDRTK</sequence>
<protein>
    <submittedName>
        <fullName evidence="2">Uncharacterized protein</fullName>
    </submittedName>
</protein>
<name>A0AAD7JJD0_9AGAR</name>
<dbReference type="AlphaFoldDB" id="A0AAD7JJD0"/>
<reference evidence="2" key="1">
    <citation type="submission" date="2023-03" db="EMBL/GenBank/DDBJ databases">
        <title>Massive genome expansion in bonnet fungi (Mycena s.s.) driven by repeated elements and novel gene families across ecological guilds.</title>
        <authorList>
            <consortium name="Lawrence Berkeley National Laboratory"/>
            <person name="Harder C.B."/>
            <person name="Miyauchi S."/>
            <person name="Viragh M."/>
            <person name="Kuo A."/>
            <person name="Thoen E."/>
            <person name="Andreopoulos B."/>
            <person name="Lu D."/>
            <person name="Skrede I."/>
            <person name="Drula E."/>
            <person name="Henrissat B."/>
            <person name="Morin E."/>
            <person name="Kohler A."/>
            <person name="Barry K."/>
            <person name="LaButti K."/>
            <person name="Morin E."/>
            <person name="Salamov A."/>
            <person name="Lipzen A."/>
            <person name="Mereny Z."/>
            <person name="Hegedus B."/>
            <person name="Baldrian P."/>
            <person name="Stursova M."/>
            <person name="Weitz H."/>
            <person name="Taylor A."/>
            <person name="Grigoriev I.V."/>
            <person name="Nagy L.G."/>
            <person name="Martin F."/>
            <person name="Kauserud H."/>
        </authorList>
    </citation>
    <scope>NUCLEOTIDE SEQUENCE</scope>
    <source>
        <strain evidence="2">CBHHK182m</strain>
    </source>
</reference>
<comment type="caution">
    <text evidence="2">The sequence shown here is derived from an EMBL/GenBank/DDBJ whole genome shotgun (WGS) entry which is preliminary data.</text>
</comment>
<evidence type="ECO:0000256" key="1">
    <source>
        <dbReference type="SAM" id="MobiDB-lite"/>
    </source>
</evidence>
<gene>
    <name evidence="2" type="ORF">B0H16DRAFT_1882941</name>
</gene>
<feature type="non-terminal residue" evidence="2">
    <location>
        <position position="1"/>
    </location>
</feature>
<proteinExistence type="predicted"/>
<organism evidence="2 3">
    <name type="scientific">Mycena metata</name>
    <dbReference type="NCBI Taxonomy" id="1033252"/>
    <lineage>
        <taxon>Eukaryota</taxon>
        <taxon>Fungi</taxon>
        <taxon>Dikarya</taxon>
        <taxon>Basidiomycota</taxon>
        <taxon>Agaricomycotina</taxon>
        <taxon>Agaricomycetes</taxon>
        <taxon>Agaricomycetidae</taxon>
        <taxon>Agaricales</taxon>
        <taxon>Marasmiineae</taxon>
        <taxon>Mycenaceae</taxon>
        <taxon>Mycena</taxon>
    </lineage>
</organism>
<evidence type="ECO:0000313" key="3">
    <source>
        <dbReference type="Proteomes" id="UP001215598"/>
    </source>
</evidence>
<dbReference type="Proteomes" id="UP001215598">
    <property type="component" value="Unassembled WGS sequence"/>
</dbReference>
<keyword evidence="3" id="KW-1185">Reference proteome</keyword>
<evidence type="ECO:0000313" key="2">
    <source>
        <dbReference type="EMBL" id="KAJ7766094.1"/>
    </source>
</evidence>